<dbReference type="Pfam" id="PF13305">
    <property type="entry name" value="TetR_C_33"/>
    <property type="match status" value="1"/>
</dbReference>
<accession>A0ABP6S3V4</accession>
<dbReference type="SUPFAM" id="SSF48498">
    <property type="entry name" value="Tetracyclin repressor-like, C-terminal domain"/>
    <property type="match status" value="1"/>
</dbReference>
<evidence type="ECO:0000256" key="2">
    <source>
        <dbReference type="ARBA" id="ARBA00023125"/>
    </source>
</evidence>
<feature type="domain" description="HTH tetR-type" evidence="5">
    <location>
        <begin position="5"/>
        <end position="65"/>
    </location>
</feature>
<dbReference type="EMBL" id="BAAAYL010000001">
    <property type="protein sequence ID" value="GAA3380137.1"/>
    <property type="molecule type" value="Genomic_DNA"/>
</dbReference>
<evidence type="ECO:0000256" key="4">
    <source>
        <dbReference type="PROSITE-ProRule" id="PRU00335"/>
    </source>
</evidence>
<evidence type="ECO:0000256" key="1">
    <source>
        <dbReference type="ARBA" id="ARBA00023015"/>
    </source>
</evidence>
<dbReference type="Proteomes" id="UP001499990">
    <property type="component" value="Unassembled WGS sequence"/>
</dbReference>
<evidence type="ECO:0000313" key="7">
    <source>
        <dbReference type="EMBL" id="GAA3380137.1"/>
    </source>
</evidence>
<feature type="DNA-binding region" description="H-T-H motif" evidence="4">
    <location>
        <begin position="28"/>
        <end position="47"/>
    </location>
</feature>
<dbReference type="Gene3D" id="1.10.357.10">
    <property type="entry name" value="Tetracycline Repressor, domain 2"/>
    <property type="match status" value="1"/>
</dbReference>
<dbReference type="InterPro" id="IPR001647">
    <property type="entry name" value="HTH_TetR"/>
</dbReference>
<keyword evidence="8" id="KW-1185">Reference proteome</keyword>
<evidence type="ECO:0000313" key="6">
    <source>
        <dbReference type="EMBL" id="GAA3367563.1"/>
    </source>
</evidence>
<proteinExistence type="predicted"/>
<comment type="caution">
    <text evidence="6">The sequence shown here is derived from an EMBL/GenBank/DDBJ whole genome shotgun (WGS) entry which is preliminary data.</text>
</comment>
<keyword evidence="3" id="KW-0804">Transcription</keyword>
<reference evidence="6" key="3">
    <citation type="submission" date="2023-12" db="EMBL/GenBank/DDBJ databases">
        <authorList>
            <person name="Sun Q."/>
            <person name="Inoue M."/>
        </authorList>
    </citation>
    <scope>NUCLEOTIDE SEQUENCE</scope>
    <source>
        <strain evidence="6">JCM 9651</strain>
    </source>
</reference>
<organism evidence="6 8">
    <name type="scientific">Streptomyces sannanensis</name>
    <dbReference type="NCBI Taxonomy" id="285536"/>
    <lineage>
        <taxon>Bacteria</taxon>
        <taxon>Bacillati</taxon>
        <taxon>Actinomycetota</taxon>
        <taxon>Actinomycetes</taxon>
        <taxon>Kitasatosporales</taxon>
        <taxon>Streptomycetaceae</taxon>
        <taxon>Streptomyces</taxon>
    </lineage>
</organism>
<protein>
    <submittedName>
        <fullName evidence="6">TetR/AcrR family transcriptional regulator</fullName>
    </submittedName>
</protein>
<keyword evidence="2 4" id="KW-0238">DNA-binding</keyword>
<name>A0ABP6S3V4_9ACTN</name>
<reference evidence="6" key="1">
    <citation type="journal article" date="2014" name="Int. J. Syst. Evol. Microbiol.">
        <title>Complete genome of a new Firmicutes species belonging to the dominant human colonic microbiota ('Ruminococcus bicirculans') reveals two chromosomes and a selective capacity to utilize plant glucans.</title>
        <authorList>
            <consortium name="NISC Comparative Sequencing Program"/>
            <person name="Wegmann U."/>
            <person name="Louis P."/>
            <person name="Goesmann A."/>
            <person name="Henrissat B."/>
            <person name="Duncan S.H."/>
            <person name="Flint H.J."/>
        </authorList>
    </citation>
    <scope>NUCLEOTIDE SEQUENCE</scope>
    <source>
        <strain evidence="6">JCM 9651</strain>
    </source>
</reference>
<reference evidence="8" key="2">
    <citation type="journal article" date="2019" name="Int. J. Syst. Evol. Microbiol.">
        <title>The Global Catalogue of Microorganisms (GCM) 10K type strain sequencing project: providing services to taxonomists for standard genome sequencing and annotation.</title>
        <authorList>
            <consortium name="The Broad Institute Genomics Platform"/>
            <consortium name="The Broad Institute Genome Sequencing Center for Infectious Disease"/>
            <person name="Wu L."/>
            <person name="Ma J."/>
        </authorList>
    </citation>
    <scope>NUCLEOTIDE SEQUENCE [LARGE SCALE GENOMIC DNA]</scope>
    <source>
        <strain evidence="8">JCM 9651</strain>
    </source>
</reference>
<dbReference type="InterPro" id="IPR036271">
    <property type="entry name" value="Tet_transcr_reg_TetR-rel_C_sf"/>
</dbReference>
<dbReference type="InterPro" id="IPR009057">
    <property type="entry name" value="Homeodomain-like_sf"/>
</dbReference>
<dbReference type="InterPro" id="IPR025996">
    <property type="entry name" value="MT1864/Rv1816-like_C"/>
</dbReference>
<dbReference type="Gene3D" id="1.10.10.60">
    <property type="entry name" value="Homeodomain-like"/>
    <property type="match status" value="1"/>
</dbReference>
<keyword evidence="1" id="KW-0805">Transcription regulation</keyword>
<evidence type="ECO:0000313" key="8">
    <source>
        <dbReference type="Proteomes" id="UP001499990"/>
    </source>
</evidence>
<sequence length="184" mass="19670">MARAALSANAVVDIALQIVDEGTPAALTLSAVAGRAGVATPSLYKHVSNLAELRELMSARIVNEIADQVGEAVLGRSADEAIRALMTAWRHYAVRNPHRYAALIQSPRPRTAEAGTRLVNIILATLRAYGMEDSAAIHATRCLRAAVHGFAVLEAEGAFGLPEKLDESYDLLIHMMIAGLHAPR</sequence>
<dbReference type="EMBL" id="BAAAYL010000001">
    <property type="protein sequence ID" value="GAA3367563.1"/>
    <property type="molecule type" value="Genomic_DNA"/>
</dbReference>
<gene>
    <name evidence="6" type="ORF">GCM10020367_02320</name>
    <name evidence="7" type="ORF">GCM10020367_66520</name>
</gene>
<dbReference type="SUPFAM" id="SSF46689">
    <property type="entry name" value="Homeodomain-like"/>
    <property type="match status" value="1"/>
</dbReference>
<evidence type="ECO:0000259" key="5">
    <source>
        <dbReference type="PROSITE" id="PS50977"/>
    </source>
</evidence>
<dbReference type="PROSITE" id="PS50977">
    <property type="entry name" value="HTH_TETR_2"/>
    <property type="match status" value="1"/>
</dbReference>
<dbReference type="RefSeq" id="WP_345033860.1">
    <property type="nucleotide sequence ID" value="NZ_BAAAYL010000001.1"/>
</dbReference>
<evidence type="ECO:0000256" key="3">
    <source>
        <dbReference type="ARBA" id="ARBA00023163"/>
    </source>
</evidence>